<sequence length="75" mass="8586">MSYVVKAMCYMDEENNGKTSLSHAKRYETKELAELAAYVCGGEVVEVITPSNNQNKTIKKKINKANQAWMRKERD</sequence>
<reference evidence="1 2" key="1">
    <citation type="submission" date="2019-07" db="EMBL/GenBank/DDBJ databases">
        <title>Whole genome shotgun sequence of Enterococcus mundtii NBRC 100490.</title>
        <authorList>
            <person name="Hosoyama A."/>
            <person name="Uohara A."/>
            <person name="Ohji S."/>
            <person name="Ichikawa N."/>
        </authorList>
    </citation>
    <scope>NUCLEOTIDE SEQUENCE [LARGE SCALE GENOMIC DNA]</scope>
    <source>
        <strain evidence="1 2">NBRC 100490</strain>
    </source>
</reference>
<dbReference type="EMBL" id="BJWA01000013">
    <property type="protein sequence ID" value="GEL80807.1"/>
    <property type="molecule type" value="Genomic_DNA"/>
</dbReference>
<accession>A0ABQ0VE31</accession>
<proteinExistence type="predicted"/>
<gene>
    <name evidence="1" type="ORF">EMU01_19510</name>
</gene>
<name>A0ABQ0VE31_ENTMU</name>
<evidence type="ECO:0000313" key="1">
    <source>
        <dbReference type="EMBL" id="GEL80807.1"/>
    </source>
</evidence>
<dbReference type="RefSeq" id="WP_071866961.1">
    <property type="nucleotide sequence ID" value="NZ_BJWA01000013.1"/>
</dbReference>
<protein>
    <recommendedName>
        <fullName evidence="3">Phage protein</fullName>
    </recommendedName>
</protein>
<organism evidence="1 2">
    <name type="scientific">Enterococcus mundtii</name>
    <dbReference type="NCBI Taxonomy" id="53346"/>
    <lineage>
        <taxon>Bacteria</taxon>
        <taxon>Bacillati</taxon>
        <taxon>Bacillota</taxon>
        <taxon>Bacilli</taxon>
        <taxon>Lactobacillales</taxon>
        <taxon>Enterococcaceae</taxon>
        <taxon>Enterococcus</taxon>
    </lineage>
</organism>
<dbReference type="GeneID" id="60998633"/>
<comment type="caution">
    <text evidence="1">The sequence shown here is derived from an EMBL/GenBank/DDBJ whole genome shotgun (WGS) entry which is preliminary data.</text>
</comment>
<evidence type="ECO:0000313" key="2">
    <source>
        <dbReference type="Proteomes" id="UP000321175"/>
    </source>
</evidence>
<evidence type="ECO:0008006" key="3">
    <source>
        <dbReference type="Google" id="ProtNLM"/>
    </source>
</evidence>
<keyword evidence="2" id="KW-1185">Reference proteome</keyword>
<dbReference type="Proteomes" id="UP000321175">
    <property type="component" value="Unassembled WGS sequence"/>
</dbReference>